<dbReference type="Proteomes" id="UP001221142">
    <property type="component" value="Unassembled WGS sequence"/>
</dbReference>
<reference evidence="1" key="1">
    <citation type="submission" date="2023-03" db="EMBL/GenBank/DDBJ databases">
        <title>Massive genome expansion in bonnet fungi (Mycena s.s.) driven by repeated elements and novel gene families across ecological guilds.</title>
        <authorList>
            <consortium name="Lawrence Berkeley National Laboratory"/>
            <person name="Harder C.B."/>
            <person name="Miyauchi S."/>
            <person name="Viragh M."/>
            <person name="Kuo A."/>
            <person name="Thoen E."/>
            <person name="Andreopoulos B."/>
            <person name="Lu D."/>
            <person name="Skrede I."/>
            <person name="Drula E."/>
            <person name="Henrissat B."/>
            <person name="Morin E."/>
            <person name="Kohler A."/>
            <person name="Barry K."/>
            <person name="LaButti K."/>
            <person name="Morin E."/>
            <person name="Salamov A."/>
            <person name="Lipzen A."/>
            <person name="Mereny Z."/>
            <person name="Hegedus B."/>
            <person name="Baldrian P."/>
            <person name="Stursova M."/>
            <person name="Weitz H."/>
            <person name="Taylor A."/>
            <person name="Grigoriev I.V."/>
            <person name="Nagy L.G."/>
            <person name="Martin F."/>
            <person name="Kauserud H."/>
        </authorList>
    </citation>
    <scope>NUCLEOTIDE SEQUENCE</scope>
    <source>
        <strain evidence="1">9284</strain>
    </source>
</reference>
<evidence type="ECO:0000313" key="2">
    <source>
        <dbReference type="Proteomes" id="UP001221142"/>
    </source>
</evidence>
<dbReference type="EMBL" id="JARKIF010000040">
    <property type="protein sequence ID" value="KAJ7609467.1"/>
    <property type="molecule type" value="Genomic_DNA"/>
</dbReference>
<evidence type="ECO:0000313" key="1">
    <source>
        <dbReference type="EMBL" id="KAJ7609467.1"/>
    </source>
</evidence>
<gene>
    <name evidence="1" type="ORF">FB45DRAFT_1038907</name>
</gene>
<name>A0AAD7B3I1_9AGAR</name>
<comment type="caution">
    <text evidence="1">The sequence shown here is derived from an EMBL/GenBank/DDBJ whole genome shotgun (WGS) entry which is preliminary data.</text>
</comment>
<dbReference type="AlphaFoldDB" id="A0AAD7B3I1"/>
<organism evidence="1 2">
    <name type="scientific">Roridomyces roridus</name>
    <dbReference type="NCBI Taxonomy" id="1738132"/>
    <lineage>
        <taxon>Eukaryota</taxon>
        <taxon>Fungi</taxon>
        <taxon>Dikarya</taxon>
        <taxon>Basidiomycota</taxon>
        <taxon>Agaricomycotina</taxon>
        <taxon>Agaricomycetes</taxon>
        <taxon>Agaricomycetidae</taxon>
        <taxon>Agaricales</taxon>
        <taxon>Marasmiineae</taxon>
        <taxon>Mycenaceae</taxon>
        <taxon>Roridomyces</taxon>
    </lineage>
</organism>
<proteinExistence type="predicted"/>
<keyword evidence="2" id="KW-1185">Reference proteome</keyword>
<accession>A0AAD7B3I1</accession>
<protein>
    <submittedName>
        <fullName evidence="1">Uncharacterized protein</fullName>
    </submittedName>
</protein>
<sequence>MQTTYQHHRLDISIKIVEFMAVQPTAPFFVSYDYAPRTIVPVEIEVLPLAHLNADIRNAYSARLECARGRVTLHPLAMEYTNYIRITPFVLRAASSRFFNGLAQVAASGIQRFRRPELEHVIRALIAVTAGEKQQFC</sequence>